<organism evidence="1 2">
    <name type="scientific">Striga asiatica</name>
    <name type="common">Asiatic witchweed</name>
    <name type="synonym">Buchnera asiatica</name>
    <dbReference type="NCBI Taxonomy" id="4170"/>
    <lineage>
        <taxon>Eukaryota</taxon>
        <taxon>Viridiplantae</taxon>
        <taxon>Streptophyta</taxon>
        <taxon>Embryophyta</taxon>
        <taxon>Tracheophyta</taxon>
        <taxon>Spermatophyta</taxon>
        <taxon>Magnoliopsida</taxon>
        <taxon>eudicotyledons</taxon>
        <taxon>Gunneridae</taxon>
        <taxon>Pentapetalae</taxon>
        <taxon>asterids</taxon>
        <taxon>lamiids</taxon>
        <taxon>Lamiales</taxon>
        <taxon>Orobanchaceae</taxon>
        <taxon>Buchnereae</taxon>
        <taxon>Striga</taxon>
    </lineage>
</organism>
<proteinExistence type="predicted"/>
<name>A0A5A7R5I7_STRAF</name>
<evidence type="ECO:0000313" key="2">
    <source>
        <dbReference type="Proteomes" id="UP000325081"/>
    </source>
</evidence>
<comment type="caution">
    <text evidence="1">The sequence shown here is derived from an EMBL/GenBank/DDBJ whole genome shotgun (WGS) entry which is preliminary data.</text>
</comment>
<dbReference type="EMBL" id="BKCP01010403">
    <property type="protein sequence ID" value="GER52688.1"/>
    <property type="molecule type" value="Genomic_DNA"/>
</dbReference>
<sequence>MWILGKLNSHKEGNSINQAKQYDKENPNSCSRLRLHILLEKKNKKKEKNSIYTKAVRDDGSRDKVSSRNFIAGREVYLVEHYESGDSMVNYEHHGEPYVAEEIMDKANDIENVDWSGDESDTDYSDNEEKIVFKHHDYYG</sequence>
<protein>
    <submittedName>
        <fullName evidence="1">Transducin/WD40 repeat-like superfamily protein</fullName>
    </submittedName>
</protein>
<evidence type="ECO:0000313" key="1">
    <source>
        <dbReference type="EMBL" id="GER52688.1"/>
    </source>
</evidence>
<dbReference type="AlphaFoldDB" id="A0A5A7R5I7"/>
<dbReference type="Proteomes" id="UP000325081">
    <property type="component" value="Unassembled WGS sequence"/>
</dbReference>
<accession>A0A5A7R5I7</accession>
<gene>
    <name evidence="1" type="ORF">STAS_30151</name>
</gene>
<keyword evidence="2" id="KW-1185">Reference proteome</keyword>
<reference evidence="2" key="1">
    <citation type="journal article" date="2019" name="Curr. Biol.">
        <title>Genome Sequence of Striga asiatica Provides Insight into the Evolution of Plant Parasitism.</title>
        <authorList>
            <person name="Yoshida S."/>
            <person name="Kim S."/>
            <person name="Wafula E.K."/>
            <person name="Tanskanen J."/>
            <person name="Kim Y.M."/>
            <person name="Honaas L."/>
            <person name="Yang Z."/>
            <person name="Spallek T."/>
            <person name="Conn C.E."/>
            <person name="Ichihashi Y."/>
            <person name="Cheong K."/>
            <person name="Cui S."/>
            <person name="Der J.P."/>
            <person name="Gundlach H."/>
            <person name="Jiao Y."/>
            <person name="Hori C."/>
            <person name="Ishida J.K."/>
            <person name="Kasahara H."/>
            <person name="Kiba T."/>
            <person name="Kim M.S."/>
            <person name="Koo N."/>
            <person name="Laohavisit A."/>
            <person name="Lee Y.H."/>
            <person name="Lumba S."/>
            <person name="McCourt P."/>
            <person name="Mortimer J.C."/>
            <person name="Mutuku J.M."/>
            <person name="Nomura T."/>
            <person name="Sasaki-Sekimoto Y."/>
            <person name="Seto Y."/>
            <person name="Wang Y."/>
            <person name="Wakatake T."/>
            <person name="Sakakibara H."/>
            <person name="Demura T."/>
            <person name="Yamaguchi S."/>
            <person name="Yoneyama K."/>
            <person name="Manabe R.I."/>
            <person name="Nelson D.C."/>
            <person name="Schulman A.H."/>
            <person name="Timko M.P."/>
            <person name="dePamphilis C.W."/>
            <person name="Choi D."/>
            <person name="Shirasu K."/>
        </authorList>
    </citation>
    <scope>NUCLEOTIDE SEQUENCE [LARGE SCALE GENOMIC DNA]</scope>
    <source>
        <strain evidence="2">cv. UVA1</strain>
    </source>
</reference>